<accession>A0A061R3D6</accession>
<name>A0A061R3D6_9CHLO</name>
<keyword evidence="1" id="KW-0175">Coiled coil</keyword>
<evidence type="ECO:0000313" key="3">
    <source>
        <dbReference type="EMBL" id="JAC65180.1"/>
    </source>
</evidence>
<evidence type="ECO:0000256" key="2">
    <source>
        <dbReference type="SAM" id="MobiDB-lite"/>
    </source>
</evidence>
<dbReference type="AlphaFoldDB" id="A0A061R3D6"/>
<feature type="region of interest" description="Disordered" evidence="2">
    <location>
        <begin position="1"/>
        <end position="40"/>
    </location>
</feature>
<sequence length="393" mass="44708">MGRLARRSRGRRRESRGGEGSGVKLEELGTSQQWAGGADPDRLREGIARCLYGNKYSQLEGSVAAAAAAGLGAEDPYVAVARSVLSLHARRRETRNLCSSQHAASIPVLRDIAQGVAEEDPSGVCPVLQKPSRFVRIRKPGEVRQADSFASALTMVDHLSQDTKATAAILAGDAEGLQSLLKESDESGNRHTAQRVQLVLKKMTAPYNWHTRFQQWEREKRMMDCQASLQRIEQLKRLEENREREQEAFHKAWMFQKHILTVSKEDAIQEYKKAISEMAGQRRQMDAEVRRSLQGLERCWIDNFSTKKPWTPSLTGPQALQHFCKRMTCKRCNPKDWKWAEEAPMENIAEHQFFMGIMHKTDKMLKTRICENPVAHMCGHCSESDEHCHREKE</sequence>
<proteinExistence type="predicted"/>
<feature type="compositionally biased region" description="Basic residues" evidence="2">
    <location>
        <begin position="1"/>
        <end position="14"/>
    </location>
</feature>
<reference evidence="3" key="1">
    <citation type="submission" date="2014-05" db="EMBL/GenBank/DDBJ databases">
        <title>The transcriptome of the halophilic microalga Tetraselmis sp. GSL018 isolated from the Great Salt Lake, Utah.</title>
        <authorList>
            <person name="Jinkerson R.E."/>
            <person name="D'Adamo S."/>
            <person name="Posewitz M.C."/>
        </authorList>
    </citation>
    <scope>NUCLEOTIDE SEQUENCE</scope>
    <source>
        <strain evidence="3">GSL018</strain>
    </source>
</reference>
<gene>
    <name evidence="3" type="ORF">TSPGSL018_16614</name>
</gene>
<dbReference type="EMBL" id="GBEZ01021579">
    <property type="protein sequence ID" value="JAC65180.1"/>
    <property type="molecule type" value="Transcribed_RNA"/>
</dbReference>
<organism evidence="3">
    <name type="scientific">Tetraselmis sp. GSL018</name>
    <dbReference type="NCBI Taxonomy" id="582737"/>
    <lineage>
        <taxon>Eukaryota</taxon>
        <taxon>Viridiplantae</taxon>
        <taxon>Chlorophyta</taxon>
        <taxon>core chlorophytes</taxon>
        <taxon>Chlorodendrophyceae</taxon>
        <taxon>Chlorodendrales</taxon>
        <taxon>Chlorodendraceae</taxon>
        <taxon>Tetraselmis</taxon>
    </lineage>
</organism>
<evidence type="ECO:0000256" key="1">
    <source>
        <dbReference type="SAM" id="Coils"/>
    </source>
</evidence>
<feature type="coiled-coil region" evidence="1">
    <location>
        <begin position="225"/>
        <end position="288"/>
    </location>
</feature>
<protein>
    <submittedName>
        <fullName evidence="3">Uncharacterized protein</fullName>
    </submittedName>
</protein>